<evidence type="ECO:0000256" key="3">
    <source>
        <dbReference type="ARBA" id="ARBA00022786"/>
    </source>
</evidence>
<dbReference type="InterPro" id="IPR051348">
    <property type="entry name" value="U-box_ubiquitin_ligases"/>
</dbReference>
<keyword evidence="4" id="KW-0547">Nucleotide-binding</keyword>
<evidence type="ECO:0000256" key="5">
    <source>
        <dbReference type="SAM" id="Coils"/>
    </source>
</evidence>
<feature type="compositionally biased region" description="Polar residues" evidence="6">
    <location>
        <begin position="216"/>
        <end position="232"/>
    </location>
</feature>
<dbReference type="PANTHER" id="PTHR45647">
    <property type="entry name" value="OS02G0152300 PROTEIN"/>
    <property type="match status" value="1"/>
</dbReference>
<dbReference type="GO" id="GO:0016301">
    <property type="term" value="F:kinase activity"/>
    <property type="evidence" value="ECO:0007669"/>
    <property type="project" value="UniProtKB-KW"/>
</dbReference>
<keyword evidence="8" id="KW-1185">Reference proteome</keyword>
<gene>
    <name evidence="7" type="ORF">RCOM_1615510</name>
</gene>
<dbReference type="EC" id="2.3.2.27" evidence="2"/>
<dbReference type="Proteomes" id="UP000008311">
    <property type="component" value="Unassembled WGS sequence"/>
</dbReference>
<dbReference type="eggNOG" id="ENOG502QQ1P">
    <property type="taxonomic scope" value="Eukaryota"/>
</dbReference>
<name>B9RDS7_RICCO</name>
<comment type="catalytic activity">
    <reaction evidence="1">
        <text>S-ubiquitinyl-[E2 ubiquitin-conjugating enzyme]-L-cysteine + [acceptor protein]-L-lysine = [E2 ubiquitin-conjugating enzyme]-L-cysteine + N(6)-ubiquitinyl-[acceptor protein]-L-lysine.</text>
        <dbReference type="EC" id="2.3.2.27"/>
    </reaction>
</comment>
<dbReference type="CDD" id="cd01989">
    <property type="entry name" value="USP_STK_Ubox_N"/>
    <property type="match status" value="1"/>
</dbReference>
<keyword evidence="5" id="KW-0175">Coiled coil</keyword>
<organism evidence="7 8">
    <name type="scientific">Ricinus communis</name>
    <name type="common">Castor bean</name>
    <dbReference type="NCBI Taxonomy" id="3988"/>
    <lineage>
        <taxon>Eukaryota</taxon>
        <taxon>Viridiplantae</taxon>
        <taxon>Streptophyta</taxon>
        <taxon>Embryophyta</taxon>
        <taxon>Tracheophyta</taxon>
        <taxon>Spermatophyta</taxon>
        <taxon>Magnoliopsida</taxon>
        <taxon>eudicotyledons</taxon>
        <taxon>Gunneridae</taxon>
        <taxon>Pentapetalae</taxon>
        <taxon>rosids</taxon>
        <taxon>fabids</taxon>
        <taxon>Malpighiales</taxon>
        <taxon>Euphorbiaceae</taxon>
        <taxon>Acalyphoideae</taxon>
        <taxon>Acalypheae</taxon>
        <taxon>Ricinus</taxon>
    </lineage>
</organism>
<evidence type="ECO:0000256" key="4">
    <source>
        <dbReference type="PROSITE-ProRule" id="PRU10141"/>
    </source>
</evidence>
<reference evidence="8" key="1">
    <citation type="journal article" date="2010" name="Nat. Biotechnol.">
        <title>Draft genome sequence of the oilseed species Ricinus communis.</title>
        <authorList>
            <person name="Chan A.P."/>
            <person name="Crabtree J."/>
            <person name="Zhao Q."/>
            <person name="Lorenzi H."/>
            <person name="Orvis J."/>
            <person name="Puiu D."/>
            <person name="Melake-Berhan A."/>
            <person name="Jones K.M."/>
            <person name="Redman J."/>
            <person name="Chen G."/>
            <person name="Cahoon E.B."/>
            <person name="Gedil M."/>
            <person name="Stanke M."/>
            <person name="Haas B.J."/>
            <person name="Wortman J.R."/>
            <person name="Fraser-Liggett C.M."/>
            <person name="Ravel J."/>
            <person name="Rabinowicz P.D."/>
        </authorList>
    </citation>
    <scope>NUCLEOTIDE SEQUENCE [LARGE SCALE GENOMIC DNA]</scope>
    <source>
        <strain evidence="8">cv. Hale</strain>
    </source>
</reference>
<dbReference type="GO" id="GO:0061630">
    <property type="term" value="F:ubiquitin protein ligase activity"/>
    <property type="evidence" value="ECO:0007669"/>
    <property type="project" value="UniProtKB-EC"/>
</dbReference>
<protein>
    <recommendedName>
        <fullName evidence="2">RING-type E3 ubiquitin transferase</fullName>
        <ecNumber evidence="2">2.3.2.27</ecNumber>
    </recommendedName>
</protein>
<accession>B9RDS7</accession>
<keyword evidence="3" id="KW-0833">Ubl conjugation pathway</keyword>
<feature type="region of interest" description="Disordered" evidence="6">
    <location>
        <begin position="210"/>
        <end position="232"/>
    </location>
</feature>
<feature type="region of interest" description="Disordered" evidence="6">
    <location>
        <begin position="264"/>
        <end position="303"/>
    </location>
</feature>
<dbReference type="InterPro" id="IPR017441">
    <property type="entry name" value="Protein_kinase_ATP_BS"/>
</dbReference>
<dbReference type="InParanoid" id="B9RDS7"/>
<evidence type="ECO:0000256" key="1">
    <source>
        <dbReference type="ARBA" id="ARBA00000900"/>
    </source>
</evidence>
<dbReference type="Gene3D" id="3.30.200.20">
    <property type="entry name" value="Phosphorylase Kinase, domain 1"/>
    <property type="match status" value="1"/>
</dbReference>
<dbReference type="EMBL" id="EQ973775">
    <property type="protein sequence ID" value="EEF50535.1"/>
    <property type="molecule type" value="Genomic_DNA"/>
</dbReference>
<evidence type="ECO:0000256" key="2">
    <source>
        <dbReference type="ARBA" id="ARBA00012483"/>
    </source>
</evidence>
<evidence type="ECO:0000256" key="6">
    <source>
        <dbReference type="SAM" id="MobiDB-lite"/>
    </source>
</evidence>
<keyword evidence="7" id="KW-0675">Receptor</keyword>
<keyword evidence="4" id="KW-0067">ATP-binding</keyword>
<dbReference type="SUPFAM" id="SSF56112">
    <property type="entry name" value="Protein kinase-like (PK-like)"/>
    <property type="match status" value="1"/>
</dbReference>
<dbReference type="PANTHER" id="PTHR45647:SF100">
    <property type="entry name" value="U-BOX DOMAIN-CONTAINING PROTEIN 33"/>
    <property type="match status" value="1"/>
</dbReference>
<dbReference type="SUPFAM" id="SSF52402">
    <property type="entry name" value="Adenine nucleotide alpha hydrolases-like"/>
    <property type="match status" value="1"/>
</dbReference>
<feature type="binding site" evidence="4">
    <location>
        <position position="509"/>
    </location>
    <ligand>
        <name>ATP</name>
        <dbReference type="ChEBI" id="CHEBI:30616"/>
    </ligand>
</feature>
<dbReference type="InterPro" id="IPR011009">
    <property type="entry name" value="Kinase-like_dom_sf"/>
</dbReference>
<evidence type="ECO:0000313" key="7">
    <source>
        <dbReference type="EMBL" id="EEF50535.1"/>
    </source>
</evidence>
<dbReference type="STRING" id="3988.B9RDS7"/>
<dbReference type="Gene3D" id="3.40.50.620">
    <property type="entry name" value="HUPs"/>
    <property type="match status" value="1"/>
</dbReference>
<feature type="coiled-coil region" evidence="5">
    <location>
        <begin position="312"/>
        <end position="461"/>
    </location>
</feature>
<dbReference type="InterPro" id="IPR014729">
    <property type="entry name" value="Rossmann-like_a/b/a_fold"/>
</dbReference>
<sequence>MAVVSPAVSPINFGEYSRGGVAGNMAATREIVEGSVSRVIDEKIYVAVGKDFKKNKSLLIWALQNSGGKRICVVHVHQPAQMIPLALMGTKFYANSLKEEEVRAYREIERKEMYEMLDDYLLICRQMGVRPEKLHIEMESIEKGILELISQHGIRKLVMGAAADKRYSKNMMEIKSKKALSVCLQAPAFCQIWFICKEHLIYTKEGTLDEKDTELRPSTQQASPNPETVQSNHLRSHSINLGQNNHPKLTNPVQDLLRRAHSVTFGRQGGKVSTSVTPDDVGGPSTSQSRPDAEGASSPSSDECDIIEDPLYDQLEQALAEAVNSRQEAFEEAVRRAKAERGAVDAIRRAKASEGLYADEMRQRNEIEEALAQEKEELQKMKNERDEVMEKLCTALDQKKLLQSQIAEADQMVKELEQKIISAVELLQNYKKEREELQMELDNALKEAEELRKSRAEASSSHMPQFFFEFSYSEIEEATCNFDESLKIGEGGYGSIYKGLLRHTQVAIKVLHSHSLQGPAEFQQEVKFY</sequence>
<evidence type="ECO:0000313" key="8">
    <source>
        <dbReference type="Proteomes" id="UP000008311"/>
    </source>
</evidence>
<proteinExistence type="predicted"/>
<dbReference type="AlphaFoldDB" id="B9RDS7"/>
<keyword evidence="7" id="KW-0808">Transferase</keyword>
<dbReference type="PROSITE" id="PS00107">
    <property type="entry name" value="PROTEIN_KINASE_ATP"/>
    <property type="match status" value="1"/>
</dbReference>
<keyword evidence="7" id="KW-0418">Kinase</keyword>
<dbReference type="GO" id="GO:0005524">
    <property type="term" value="F:ATP binding"/>
    <property type="evidence" value="ECO:0007669"/>
    <property type="project" value="UniProtKB-UniRule"/>
</dbReference>